<name>A0A0G1IWX5_9BACT</name>
<dbReference type="STRING" id="1618646.UW57_C0004G0006"/>
<dbReference type="Proteomes" id="UP000034652">
    <property type="component" value="Unassembled WGS sequence"/>
</dbReference>
<dbReference type="AlphaFoldDB" id="A0A0G1IWX5"/>
<dbReference type="EMBL" id="LCIV01000004">
    <property type="protein sequence ID" value="KKT63896.1"/>
    <property type="molecule type" value="Genomic_DNA"/>
</dbReference>
<evidence type="ECO:0000313" key="1">
    <source>
        <dbReference type="EMBL" id="KKT63896.1"/>
    </source>
</evidence>
<evidence type="ECO:0000313" key="2">
    <source>
        <dbReference type="Proteomes" id="UP000034652"/>
    </source>
</evidence>
<proteinExistence type="predicted"/>
<reference evidence="1 2" key="1">
    <citation type="journal article" date="2015" name="Nature">
        <title>rRNA introns, odd ribosomes, and small enigmatic genomes across a large radiation of phyla.</title>
        <authorList>
            <person name="Brown C.T."/>
            <person name="Hug L.A."/>
            <person name="Thomas B.C."/>
            <person name="Sharon I."/>
            <person name="Castelle C.J."/>
            <person name="Singh A."/>
            <person name="Wilkins M.J."/>
            <person name="Williams K.H."/>
            <person name="Banfield J.F."/>
        </authorList>
    </citation>
    <scope>NUCLEOTIDE SEQUENCE [LARGE SCALE GENOMIC DNA]</scope>
</reference>
<accession>A0A0G1IWX5</accession>
<sequence>MNPRKQKNDIKAFIDFFHDACLKIRKEKPKFARGKDGKLAKYALAKFSRVQLEMLAVWFLAKKPKLAPSIGAMLSSNVLLELEREIKKPSFWKDLDSILESSKYDFTKRK</sequence>
<organism evidence="1 2">
    <name type="scientific">Candidatus Giovannonibacteria bacterium GW2011_GWA1_44_29</name>
    <dbReference type="NCBI Taxonomy" id="1618646"/>
    <lineage>
        <taxon>Bacteria</taxon>
        <taxon>Candidatus Giovannoniibacteriota</taxon>
    </lineage>
</organism>
<comment type="caution">
    <text evidence="1">The sequence shown here is derived from an EMBL/GenBank/DDBJ whole genome shotgun (WGS) entry which is preliminary data.</text>
</comment>
<protein>
    <submittedName>
        <fullName evidence="1">Uncharacterized protein</fullName>
    </submittedName>
</protein>
<gene>
    <name evidence="1" type="ORF">UW57_C0004G0006</name>
</gene>